<dbReference type="AlphaFoldDB" id="A0AAN8D3Z0"/>
<name>A0AAN8D3Z0_9TELE</name>
<proteinExistence type="predicted"/>
<evidence type="ECO:0000313" key="2">
    <source>
        <dbReference type="Proteomes" id="UP001335648"/>
    </source>
</evidence>
<sequence length="95" mass="10369">MILQAVHGTGDVTKQVIRFKETQGVLHREGGTITDRTNWSKVNMVQANCGTAGALKPMSASSELLLKTGASTSAVLRKALRVKLEHQKLYSEDYP</sequence>
<dbReference type="Proteomes" id="UP001335648">
    <property type="component" value="Unassembled WGS sequence"/>
</dbReference>
<evidence type="ECO:0000313" key="1">
    <source>
        <dbReference type="EMBL" id="KAK5916160.1"/>
    </source>
</evidence>
<accession>A0AAN8D3Z0</accession>
<gene>
    <name evidence="1" type="ORF">CesoFtcFv8_001684</name>
</gene>
<comment type="caution">
    <text evidence="1">The sequence shown here is derived from an EMBL/GenBank/DDBJ whole genome shotgun (WGS) entry which is preliminary data.</text>
</comment>
<keyword evidence="2" id="KW-1185">Reference proteome</keyword>
<dbReference type="EMBL" id="JAULUE010002046">
    <property type="protein sequence ID" value="KAK5916160.1"/>
    <property type="molecule type" value="Genomic_DNA"/>
</dbReference>
<protein>
    <submittedName>
        <fullName evidence="1">Uncharacterized protein</fullName>
    </submittedName>
</protein>
<reference evidence="1 2" key="1">
    <citation type="journal article" date="2023" name="Mol. Biol. Evol.">
        <title>Genomics of Secondarily Temperate Adaptation in the Only Non-Antarctic Icefish.</title>
        <authorList>
            <person name="Rivera-Colon A.G."/>
            <person name="Rayamajhi N."/>
            <person name="Minhas B.F."/>
            <person name="Madrigal G."/>
            <person name="Bilyk K.T."/>
            <person name="Yoon V."/>
            <person name="Hune M."/>
            <person name="Gregory S."/>
            <person name="Cheng C.H.C."/>
            <person name="Catchen J.M."/>
        </authorList>
    </citation>
    <scope>NUCLEOTIDE SEQUENCE [LARGE SCALE GENOMIC DNA]</scope>
    <source>
        <strain evidence="1">JC2023a</strain>
    </source>
</reference>
<organism evidence="1 2">
    <name type="scientific">Champsocephalus esox</name>
    <name type="common">pike icefish</name>
    <dbReference type="NCBI Taxonomy" id="159716"/>
    <lineage>
        <taxon>Eukaryota</taxon>
        <taxon>Metazoa</taxon>
        <taxon>Chordata</taxon>
        <taxon>Craniata</taxon>
        <taxon>Vertebrata</taxon>
        <taxon>Euteleostomi</taxon>
        <taxon>Actinopterygii</taxon>
        <taxon>Neopterygii</taxon>
        <taxon>Teleostei</taxon>
        <taxon>Neoteleostei</taxon>
        <taxon>Acanthomorphata</taxon>
        <taxon>Eupercaria</taxon>
        <taxon>Perciformes</taxon>
        <taxon>Notothenioidei</taxon>
        <taxon>Channichthyidae</taxon>
        <taxon>Champsocephalus</taxon>
    </lineage>
</organism>